<dbReference type="SMART" id="SM00382">
    <property type="entry name" value="AAA"/>
    <property type="match status" value="2"/>
</dbReference>
<dbReference type="PROSITE" id="PS50893">
    <property type="entry name" value="ABC_TRANSPORTER_2"/>
    <property type="match status" value="2"/>
</dbReference>
<keyword evidence="3 5" id="KW-0067">ATP-binding</keyword>
<accession>A0A5S4FV35</accession>
<comment type="caution">
    <text evidence="5">The sequence shown here is derived from an EMBL/GenBank/DDBJ whole genome shotgun (WGS) entry which is preliminary data.</text>
</comment>
<dbReference type="CDD" id="cd03221">
    <property type="entry name" value="ABCF_EF-3"/>
    <property type="match status" value="2"/>
</dbReference>
<dbReference type="Proteomes" id="UP000306628">
    <property type="component" value="Unassembled WGS sequence"/>
</dbReference>
<feature type="domain" description="ABC transporter" evidence="4">
    <location>
        <begin position="347"/>
        <end position="551"/>
    </location>
</feature>
<dbReference type="PROSITE" id="PS00211">
    <property type="entry name" value="ABC_TRANSPORTER_1"/>
    <property type="match status" value="1"/>
</dbReference>
<dbReference type="GO" id="GO:0016887">
    <property type="term" value="F:ATP hydrolysis activity"/>
    <property type="evidence" value="ECO:0007669"/>
    <property type="project" value="InterPro"/>
</dbReference>
<dbReference type="InterPro" id="IPR017871">
    <property type="entry name" value="ABC_transporter-like_CS"/>
</dbReference>
<dbReference type="RefSeq" id="WP_138696210.1">
    <property type="nucleotide sequence ID" value="NZ_JBHSAZ010000046.1"/>
</dbReference>
<gene>
    <name evidence="5" type="ORF">ETD85_46235</name>
</gene>
<reference evidence="5 6" key="1">
    <citation type="submission" date="2019-05" db="EMBL/GenBank/DDBJ databases">
        <title>Draft genome sequence of Nonomuraea zeae DSM 100528.</title>
        <authorList>
            <person name="Saricaoglu S."/>
            <person name="Isik K."/>
        </authorList>
    </citation>
    <scope>NUCLEOTIDE SEQUENCE [LARGE SCALE GENOMIC DNA]</scope>
    <source>
        <strain evidence="5 6">DSM 100528</strain>
    </source>
</reference>
<evidence type="ECO:0000256" key="2">
    <source>
        <dbReference type="ARBA" id="ARBA00022741"/>
    </source>
</evidence>
<keyword evidence="1" id="KW-0677">Repeat</keyword>
<sequence length="551" mass="58903">MRIGHSSSDTQLVLSGVTKRYDDKIVLSEVSLTVRPGEKVGVIGDNGSGKSTLLRLLAGRSRPDNGTVTVTAPGGVGYLAQTLDLPATALVGDAIDLALADLRDLERRIRQAELRLGDATPAELAGYGDLVARFEAREGYQAGTRVEIMLNALGLPGLDRNRPLGLLSGGQRSRLALAATLAAAPEVLLLDEPTNDLDDQAVAWLEDHLRNHRGTLIAVTHDRLFLERVTSAIVEVDDELRTVHRYGNGYPGFLQAKAAARARWAREHQEWRAEVARQEALADSHAHRLAAIPRKAPAAFSGAGAFRARSRAHGAMSRIRGARERLRRLHLDRVAPPAPPLRFAAHVTAAGIDAAGPLVELTDVRVGERLHVESLRIEPGARLLVTGPNGAGKTTLLHVLAGELAPDTGTVRRVARVGHLRQQDGMAGGAGTVLEAFAAERPGDPAEHADALLALGLFRAAQLASPVKTLSPGLRRRLELARMVSEPADLLLLDEPTNHLSPALVDDLEHALAGYEGAVVIVTHDRRMRAAFTGSHLELNAGRVTLPHVAA</sequence>
<keyword evidence="2" id="KW-0547">Nucleotide-binding</keyword>
<proteinExistence type="predicted"/>
<name>A0A5S4FV35_9ACTN</name>
<dbReference type="InterPro" id="IPR003439">
    <property type="entry name" value="ABC_transporter-like_ATP-bd"/>
</dbReference>
<evidence type="ECO:0000313" key="6">
    <source>
        <dbReference type="Proteomes" id="UP000306628"/>
    </source>
</evidence>
<evidence type="ECO:0000259" key="4">
    <source>
        <dbReference type="PROSITE" id="PS50893"/>
    </source>
</evidence>
<dbReference type="NCBIfam" id="NF000355">
    <property type="entry name" value="ribo_prot_ABC_F"/>
    <property type="match status" value="1"/>
</dbReference>
<keyword evidence="6" id="KW-1185">Reference proteome</keyword>
<protein>
    <submittedName>
        <fullName evidence="5">ABC-F family ATP-binding cassette domain-containing protein</fullName>
    </submittedName>
</protein>
<evidence type="ECO:0000256" key="1">
    <source>
        <dbReference type="ARBA" id="ARBA00022737"/>
    </source>
</evidence>
<dbReference type="Pfam" id="PF00005">
    <property type="entry name" value="ABC_tran"/>
    <property type="match status" value="2"/>
</dbReference>
<dbReference type="InterPro" id="IPR027417">
    <property type="entry name" value="P-loop_NTPase"/>
</dbReference>
<feature type="domain" description="ABC transporter" evidence="4">
    <location>
        <begin position="12"/>
        <end position="262"/>
    </location>
</feature>
<dbReference type="PANTHER" id="PTHR19211:SF14">
    <property type="entry name" value="ATP-BINDING CASSETTE SUB-FAMILY F MEMBER 1"/>
    <property type="match status" value="1"/>
</dbReference>
<dbReference type="FunFam" id="3.40.50.300:FF:000011">
    <property type="entry name" value="Putative ABC transporter ATP-binding component"/>
    <property type="match status" value="1"/>
</dbReference>
<dbReference type="PANTHER" id="PTHR19211">
    <property type="entry name" value="ATP-BINDING TRANSPORT PROTEIN-RELATED"/>
    <property type="match status" value="1"/>
</dbReference>
<evidence type="ECO:0000256" key="3">
    <source>
        <dbReference type="ARBA" id="ARBA00022840"/>
    </source>
</evidence>
<dbReference type="EMBL" id="VCKX01000237">
    <property type="protein sequence ID" value="TMR24637.1"/>
    <property type="molecule type" value="Genomic_DNA"/>
</dbReference>
<dbReference type="Gene3D" id="3.40.50.300">
    <property type="entry name" value="P-loop containing nucleotide triphosphate hydrolases"/>
    <property type="match status" value="2"/>
</dbReference>
<evidence type="ECO:0000313" key="5">
    <source>
        <dbReference type="EMBL" id="TMR24637.1"/>
    </source>
</evidence>
<dbReference type="SUPFAM" id="SSF52540">
    <property type="entry name" value="P-loop containing nucleoside triphosphate hydrolases"/>
    <property type="match status" value="2"/>
</dbReference>
<dbReference type="GO" id="GO:0005524">
    <property type="term" value="F:ATP binding"/>
    <property type="evidence" value="ECO:0007669"/>
    <property type="project" value="UniProtKB-KW"/>
</dbReference>
<dbReference type="InterPro" id="IPR050611">
    <property type="entry name" value="ABCF"/>
</dbReference>
<dbReference type="InterPro" id="IPR003593">
    <property type="entry name" value="AAA+_ATPase"/>
</dbReference>
<dbReference type="AlphaFoldDB" id="A0A5S4FV35"/>
<dbReference type="OrthoDB" id="3207002at2"/>
<organism evidence="5 6">
    <name type="scientific">Nonomuraea zeae</name>
    <dbReference type="NCBI Taxonomy" id="1642303"/>
    <lineage>
        <taxon>Bacteria</taxon>
        <taxon>Bacillati</taxon>
        <taxon>Actinomycetota</taxon>
        <taxon>Actinomycetes</taxon>
        <taxon>Streptosporangiales</taxon>
        <taxon>Streptosporangiaceae</taxon>
        <taxon>Nonomuraea</taxon>
    </lineage>
</organism>